<protein>
    <submittedName>
        <fullName evidence="2">Uncharacterized protein</fullName>
    </submittedName>
</protein>
<keyword evidence="3" id="KW-1185">Reference proteome</keyword>
<feature type="transmembrane region" description="Helical" evidence="1">
    <location>
        <begin position="93"/>
        <end position="119"/>
    </location>
</feature>
<dbReference type="EMBL" id="JBHSMG010000006">
    <property type="protein sequence ID" value="MFC5503595.1"/>
    <property type="molecule type" value="Genomic_DNA"/>
</dbReference>
<sequence>MSQDGIPTIVLVPVRRRAVWDIAVSIIALVFSYAVFFIGAVFAVLGASFAQDCSSCNTGPATGGLVGLAAALAFVALIGTIATIVLQVFRRRTWWVAAATLLVVIVGWIVGFAVFASALSGA</sequence>
<name>A0ABW0NU22_9MICO</name>
<gene>
    <name evidence="2" type="ORF">ACFPJ4_15220</name>
</gene>
<evidence type="ECO:0000313" key="3">
    <source>
        <dbReference type="Proteomes" id="UP001596039"/>
    </source>
</evidence>
<accession>A0ABW0NU22</accession>
<keyword evidence="1" id="KW-0812">Transmembrane</keyword>
<evidence type="ECO:0000256" key="1">
    <source>
        <dbReference type="SAM" id="Phobius"/>
    </source>
</evidence>
<proteinExistence type="predicted"/>
<feature type="transmembrane region" description="Helical" evidence="1">
    <location>
        <begin position="22"/>
        <end position="45"/>
    </location>
</feature>
<feature type="transmembrane region" description="Helical" evidence="1">
    <location>
        <begin position="65"/>
        <end position="86"/>
    </location>
</feature>
<dbReference type="RefSeq" id="WP_386741330.1">
    <property type="nucleotide sequence ID" value="NZ_JBHSMG010000006.1"/>
</dbReference>
<dbReference type="Proteomes" id="UP001596039">
    <property type="component" value="Unassembled WGS sequence"/>
</dbReference>
<keyword evidence="1" id="KW-0472">Membrane</keyword>
<comment type="caution">
    <text evidence="2">The sequence shown here is derived from an EMBL/GenBank/DDBJ whole genome shotgun (WGS) entry which is preliminary data.</text>
</comment>
<evidence type="ECO:0000313" key="2">
    <source>
        <dbReference type="EMBL" id="MFC5503595.1"/>
    </source>
</evidence>
<reference evidence="3" key="1">
    <citation type="journal article" date="2019" name="Int. J. Syst. Evol. Microbiol.">
        <title>The Global Catalogue of Microorganisms (GCM) 10K type strain sequencing project: providing services to taxonomists for standard genome sequencing and annotation.</title>
        <authorList>
            <consortium name="The Broad Institute Genomics Platform"/>
            <consortium name="The Broad Institute Genome Sequencing Center for Infectious Disease"/>
            <person name="Wu L."/>
            <person name="Ma J."/>
        </authorList>
    </citation>
    <scope>NUCLEOTIDE SEQUENCE [LARGE SCALE GENOMIC DNA]</scope>
    <source>
        <strain evidence="3">CGMCC 4.6997</strain>
    </source>
</reference>
<organism evidence="2 3">
    <name type="scientific">Lysinimonas soli</name>
    <dbReference type="NCBI Taxonomy" id="1074233"/>
    <lineage>
        <taxon>Bacteria</taxon>
        <taxon>Bacillati</taxon>
        <taxon>Actinomycetota</taxon>
        <taxon>Actinomycetes</taxon>
        <taxon>Micrococcales</taxon>
        <taxon>Microbacteriaceae</taxon>
        <taxon>Lysinimonas</taxon>
    </lineage>
</organism>
<keyword evidence="1" id="KW-1133">Transmembrane helix</keyword>